<organism evidence="2 3">
    <name type="scientific">Anas platyrhynchos</name>
    <name type="common">Mallard</name>
    <name type="synonym">Anas boschas</name>
    <dbReference type="NCBI Taxonomy" id="8839"/>
    <lineage>
        <taxon>Eukaryota</taxon>
        <taxon>Metazoa</taxon>
        <taxon>Chordata</taxon>
        <taxon>Craniata</taxon>
        <taxon>Vertebrata</taxon>
        <taxon>Euteleostomi</taxon>
        <taxon>Archelosauria</taxon>
        <taxon>Archosauria</taxon>
        <taxon>Dinosauria</taxon>
        <taxon>Saurischia</taxon>
        <taxon>Theropoda</taxon>
        <taxon>Coelurosauria</taxon>
        <taxon>Aves</taxon>
        <taxon>Neognathae</taxon>
        <taxon>Galloanserae</taxon>
        <taxon>Anseriformes</taxon>
        <taxon>Anatidae</taxon>
        <taxon>Anatinae</taxon>
        <taxon>Anas</taxon>
    </lineage>
</organism>
<sequence length="120" mass="13736">MYPTSSHIFPLAFWGPEAMLSIACTKHLKEGMTAVVTGTEHKTWNNQTHRQQAVEMQHPQETLRLTQPTKTLPHCSAIYIFPMQQRRTFRNADLCSNSYQNRSRRTSSEAQAAPCAPLQY</sequence>
<gene>
    <name evidence="2" type="ORF">Anapl_01452</name>
</gene>
<evidence type="ECO:0000313" key="2">
    <source>
        <dbReference type="EMBL" id="EOB04525.1"/>
    </source>
</evidence>
<feature type="region of interest" description="Disordered" evidence="1">
    <location>
        <begin position="98"/>
        <end position="120"/>
    </location>
</feature>
<proteinExistence type="predicted"/>
<keyword evidence="3" id="KW-1185">Reference proteome</keyword>
<accession>R0LS03</accession>
<evidence type="ECO:0000256" key="1">
    <source>
        <dbReference type="SAM" id="MobiDB-lite"/>
    </source>
</evidence>
<name>R0LS03_ANAPL</name>
<reference evidence="3" key="1">
    <citation type="journal article" date="2013" name="Nat. Genet.">
        <title>The duck genome and transcriptome provide insight into an avian influenza virus reservoir species.</title>
        <authorList>
            <person name="Huang Y."/>
            <person name="Li Y."/>
            <person name="Burt D.W."/>
            <person name="Chen H."/>
            <person name="Zhang Y."/>
            <person name="Qian W."/>
            <person name="Kim H."/>
            <person name="Gan S."/>
            <person name="Zhao Y."/>
            <person name="Li J."/>
            <person name="Yi K."/>
            <person name="Feng H."/>
            <person name="Zhu P."/>
            <person name="Li B."/>
            <person name="Liu Q."/>
            <person name="Fairley S."/>
            <person name="Magor K.E."/>
            <person name="Du Z."/>
            <person name="Hu X."/>
            <person name="Goodman L."/>
            <person name="Tafer H."/>
            <person name="Vignal A."/>
            <person name="Lee T."/>
            <person name="Kim K.W."/>
            <person name="Sheng Z."/>
            <person name="An Y."/>
            <person name="Searle S."/>
            <person name="Herrero J."/>
            <person name="Groenen M.A."/>
            <person name="Crooijmans R.P."/>
            <person name="Faraut T."/>
            <person name="Cai Q."/>
            <person name="Webster R.G."/>
            <person name="Aldridge J.R."/>
            <person name="Warren W.C."/>
            <person name="Bartschat S."/>
            <person name="Kehr S."/>
            <person name="Marz M."/>
            <person name="Stadler P.F."/>
            <person name="Smith J."/>
            <person name="Kraus R.H."/>
            <person name="Zhao Y."/>
            <person name="Ren L."/>
            <person name="Fei J."/>
            <person name="Morisson M."/>
            <person name="Kaiser P."/>
            <person name="Griffin D.K."/>
            <person name="Rao M."/>
            <person name="Pitel F."/>
            <person name="Wang J."/>
            <person name="Li N."/>
        </authorList>
    </citation>
    <scope>NUCLEOTIDE SEQUENCE [LARGE SCALE GENOMIC DNA]</scope>
</reference>
<dbReference type="EMBL" id="KB742781">
    <property type="protein sequence ID" value="EOB04525.1"/>
    <property type="molecule type" value="Genomic_DNA"/>
</dbReference>
<dbReference type="Proteomes" id="UP000296049">
    <property type="component" value="Unassembled WGS sequence"/>
</dbReference>
<dbReference type="AlphaFoldDB" id="R0LS03"/>
<evidence type="ECO:0000313" key="3">
    <source>
        <dbReference type="Proteomes" id="UP000296049"/>
    </source>
</evidence>
<protein>
    <submittedName>
        <fullName evidence="2">Uncharacterized protein</fullName>
    </submittedName>
</protein>